<dbReference type="GO" id="GO:0005764">
    <property type="term" value="C:lysosome"/>
    <property type="evidence" value="ECO:0007669"/>
    <property type="project" value="TreeGrafter"/>
</dbReference>
<evidence type="ECO:0000256" key="5">
    <source>
        <dbReference type="ARBA" id="ARBA00022801"/>
    </source>
</evidence>
<evidence type="ECO:0000256" key="1">
    <source>
        <dbReference type="ARBA" id="ARBA00004071"/>
    </source>
</evidence>
<dbReference type="InterPro" id="IPR016286">
    <property type="entry name" value="FUC_metazoa-typ"/>
</dbReference>
<gene>
    <name evidence="8" type="ORF">METZ01_LOCUS480161</name>
</gene>
<dbReference type="Gene3D" id="3.20.20.80">
    <property type="entry name" value="Glycosidases"/>
    <property type="match status" value="1"/>
</dbReference>
<sequence length="242" mass="27614">WDTQENDLSTVKATPAGRDLVKPFVRALRKRDLRVGLYYSHLDWSHPDYPIQTRTERRYDEDPERWQRFLDFREGQLRELTTQFEPDLLWFDGDWEVGGSDVWKSAALRDSLLTWQPEVILNSRINGHGDYATPEQGLPVTPPEGAWELCMTMNDSWGYQDNDHNYKTPYQIIRIFADVLAGGGNLLLDIGPRADGTIPEEQVAILEKLGRWTSANSEAIYGTTAGIPAGHFYGPTTLSKDQ</sequence>
<evidence type="ECO:0000256" key="4">
    <source>
        <dbReference type="ARBA" id="ARBA00022729"/>
    </source>
</evidence>
<reference evidence="8" key="1">
    <citation type="submission" date="2018-05" db="EMBL/GenBank/DDBJ databases">
        <authorList>
            <person name="Lanie J.A."/>
            <person name="Ng W.-L."/>
            <person name="Kazmierczak K.M."/>
            <person name="Andrzejewski T.M."/>
            <person name="Davidsen T.M."/>
            <person name="Wayne K.J."/>
            <person name="Tettelin H."/>
            <person name="Glass J.I."/>
            <person name="Rusch D."/>
            <person name="Podicherti R."/>
            <person name="Tsui H.-C.T."/>
            <person name="Winkler M.E."/>
        </authorList>
    </citation>
    <scope>NUCLEOTIDE SEQUENCE</scope>
</reference>
<dbReference type="PRINTS" id="PR00741">
    <property type="entry name" value="GLHYDRLASE29"/>
</dbReference>
<dbReference type="GO" id="GO:0006004">
    <property type="term" value="P:fucose metabolic process"/>
    <property type="evidence" value="ECO:0007669"/>
    <property type="project" value="InterPro"/>
</dbReference>
<keyword evidence="5" id="KW-0378">Hydrolase</keyword>
<dbReference type="GO" id="GO:0004560">
    <property type="term" value="F:alpha-L-fucosidase activity"/>
    <property type="evidence" value="ECO:0007669"/>
    <property type="project" value="InterPro"/>
</dbReference>
<protein>
    <recommendedName>
        <fullName evidence="3">alpha-L-fucosidase</fullName>
        <ecNumber evidence="3">3.2.1.51</ecNumber>
    </recommendedName>
</protein>
<feature type="domain" description="Glycoside hydrolase family 29 N-terminal" evidence="7">
    <location>
        <begin position="1"/>
        <end position="218"/>
    </location>
</feature>
<comment type="function">
    <text evidence="1">Alpha-L-fucosidase is responsible for hydrolyzing the alpha-1,6-linked fucose joined to the reducing-end N-acetylglucosamine of the carbohydrate moieties of glycoproteins.</text>
</comment>
<organism evidence="8">
    <name type="scientific">marine metagenome</name>
    <dbReference type="NCBI Taxonomy" id="408172"/>
    <lineage>
        <taxon>unclassified sequences</taxon>
        <taxon>metagenomes</taxon>
        <taxon>ecological metagenomes</taxon>
    </lineage>
</organism>
<feature type="non-terminal residue" evidence="8">
    <location>
        <position position="1"/>
    </location>
</feature>
<feature type="non-terminal residue" evidence="8">
    <location>
        <position position="242"/>
    </location>
</feature>
<keyword evidence="6" id="KW-0326">Glycosidase</keyword>
<evidence type="ECO:0000313" key="8">
    <source>
        <dbReference type="EMBL" id="SVE27307.1"/>
    </source>
</evidence>
<evidence type="ECO:0000259" key="7">
    <source>
        <dbReference type="Pfam" id="PF01120"/>
    </source>
</evidence>
<dbReference type="PANTHER" id="PTHR10030">
    <property type="entry name" value="ALPHA-L-FUCOSIDASE"/>
    <property type="match status" value="1"/>
</dbReference>
<name>A0A383C4I9_9ZZZZ</name>
<evidence type="ECO:0000256" key="3">
    <source>
        <dbReference type="ARBA" id="ARBA00012662"/>
    </source>
</evidence>
<dbReference type="InterPro" id="IPR017853">
    <property type="entry name" value="GH"/>
</dbReference>
<keyword evidence="4" id="KW-0732">Signal</keyword>
<evidence type="ECO:0000256" key="2">
    <source>
        <dbReference type="ARBA" id="ARBA00007951"/>
    </source>
</evidence>
<dbReference type="PANTHER" id="PTHR10030:SF37">
    <property type="entry name" value="ALPHA-L-FUCOSIDASE-RELATED"/>
    <property type="match status" value="1"/>
</dbReference>
<dbReference type="SUPFAM" id="SSF51445">
    <property type="entry name" value="(Trans)glycosidases"/>
    <property type="match status" value="1"/>
</dbReference>
<comment type="similarity">
    <text evidence="2">Belongs to the glycosyl hydrolase 29 family.</text>
</comment>
<dbReference type="EC" id="3.2.1.51" evidence="3"/>
<dbReference type="InterPro" id="IPR000933">
    <property type="entry name" value="Glyco_hydro_29"/>
</dbReference>
<evidence type="ECO:0000256" key="6">
    <source>
        <dbReference type="ARBA" id="ARBA00023295"/>
    </source>
</evidence>
<dbReference type="SMART" id="SM00812">
    <property type="entry name" value="Alpha_L_fucos"/>
    <property type="match status" value="1"/>
</dbReference>
<proteinExistence type="inferred from homology"/>
<dbReference type="InterPro" id="IPR057739">
    <property type="entry name" value="Glyco_hydro_29_N"/>
</dbReference>
<dbReference type="Pfam" id="PF01120">
    <property type="entry name" value="Alpha_L_fucos"/>
    <property type="match status" value="1"/>
</dbReference>
<accession>A0A383C4I9</accession>
<dbReference type="EMBL" id="UINC01205919">
    <property type="protein sequence ID" value="SVE27307.1"/>
    <property type="molecule type" value="Genomic_DNA"/>
</dbReference>
<dbReference type="AlphaFoldDB" id="A0A383C4I9"/>
<dbReference type="GO" id="GO:0016139">
    <property type="term" value="P:glycoside catabolic process"/>
    <property type="evidence" value="ECO:0007669"/>
    <property type="project" value="TreeGrafter"/>
</dbReference>